<dbReference type="EMBL" id="CAVMJV010000027">
    <property type="protein sequence ID" value="CAK5074660.1"/>
    <property type="molecule type" value="Genomic_DNA"/>
</dbReference>
<keyword evidence="2" id="KW-1185">Reference proteome</keyword>
<proteinExistence type="predicted"/>
<organism evidence="1 2">
    <name type="scientific">Meloidogyne enterolobii</name>
    <name type="common">Root-knot nematode worm</name>
    <name type="synonym">Meloidogyne mayaguensis</name>
    <dbReference type="NCBI Taxonomy" id="390850"/>
    <lineage>
        <taxon>Eukaryota</taxon>
        <taxon>Metazoa</taxon>
        <taxon>Ecdysozoa</taxon>
        <taxon>Nematoda</taxon>
        <taxon>Chromadorea</taxon>
        <taxon>Rhabditida</taxon>
        <taxon>Tylenchina</taxon>
        <taxon>Tylenchomorpha</taxon>
        <taxon>Tylenchoidea</taxon>
        <taxon>Meloidogynidae</taxon>
        <taxon>Meloidogyninae</taxon>
        <taxon>Meloidogyne</taxon>
    </lineage>
</organism>
<gene>
    <name evidence="1" type="ORF">MENTE1834_LOCUS21425</name>
</gene>
<name>A0ACB0Z6V2_MELEN</name>
<reference evidence="1" key="1">
    <citation type="submission" date="2023-11" db="EMBL/GenBank/DDBJ databases">
        <authorList>
            <person name="Poullet M."/>
        </authorList>
    </citation>
    <scope>NUCLEOTIDE SEQUENCE</scope>
    <source>
        <strain evidence="1">E1834</strain>
    </source>
</reference>
<evidence type="ECO:0000313" key="1">
    <source>
        <dbReference type="EMBL" id="CAK5074660.1"/>
    </source>
</evidence>
<evidence type="ECO:0000313" key="2">
    <source>
        <dbReference type="Proteomes" id="UP001497535"/>
    </source>
</evidence>
<dbReference type="Proteomes" id="UP001497535">
    <property type="component" value="Unassembled WGS sequence"/>
</dbReference>
<accession>A0ACB0Z6V2</accession>
<comment type="caution">
    <text evidence="1">The sequence shown here is derived from an EMBL/GenBank/DDBJ whole genome shotgun (WGS) entry which is preliminary data.</text>
</comment>
<sequence>MSLSSSFFYHLPFYFSQKYRQFARCFFSLPFIFFPLLTNSLIFFPSFVSLFFYFWTLLNNSFLSGHFSDICSKIRKKIIYLIYF</sequence>
<protein>
    <submittedName>
        <fullName evidence="1">Uncharacterized protein</fullName>
    </submittedName>
</protein>